<name>A0A368W5S5_9BACL</name>
<sequence length="31" mass="3538">MIVKLNPLDLNSDQLSWLCVEPILIKVNCLL</sequence>
<organism evidence="1 2">
    <name type="scientific">Paenibacillus prosopidis</name>
    <dbReference type="NCBI Taxonomy" id="630520"/>
    <lineage>
        <taxon>Bacteria</taxon>
        <taxon>Bacillati</taxon>
        <taxon>Bacillota</taxon>
        <taxon>Bacilli</taxon>
        <taxon>Bacillales</taxon>
        <taxon>Paenibacillaceae</taxon>
        <taxon>Paenibacillus</taxon>
    </lineage>
</organism>
<proteinExistence type="predicted"/>
<reference evidence="1 2" key="1">
    <citation type="submission" date="2018-07" db="EMBL/GenBank/DDBJ databases">
        <title>Genomic Encyclopedia of Type Strains, Phase III (KMG-III): the genomes of soil and plant-associated and newly described type strains.</title>
        <authorList>
            <person name="Whitman W."/>
        </authorList>
    </citation>
    <scope>NUCLEOTIDE SEQUENCE [LARGE SCALE GENOMIC DNA]</scope>
    <source>
        <strain evidence="1 2">CECT 7506</strain>
    </source>
</reference>
<keyword evidence="2" id="KW-1185">Reference proteome</keyword>
<accession>A0A368W5S5</accession>
<dbReference type="EMBL" id="QPJD01000003">
    <property type="protein sequence ID" value="RCW50388.1"/>
    <property type="molecule type" value="Genomic_DNA"/>
</dbReference>
<evidence type="ECO:0000313" key="2">
    <source>
        <dbReference type="Proteomes" id="UP000252415"/>
    </source>
</evidence>
<dbReference type="Proteomes" id="UP000252415">
    <property type="component" value="Unassembled WGS sequence"/>
</dbReference>
<protein>
    <submittedName>
        <fullName evidence="1">Uncharacterized protein</fullName>
    </submittedName>
</protein>
<comment type="caution">
    <text evidence="1">The sequence shown here is derived from an EMBL/GenBank/DDBJ whole genome shotgun (WGS) entry which is preliminary data.</text>
</comment>
<evidence type="ECO:0000313" key="1">
    <source>
        <dbReference type="EMBL" id="RCW50388.1"/>
    </source>
</evidence>
<dbReference type="AlphaFoldDB" id="A0A368W5S5"/>
<gene>
    <name evidence="1" type="ORF">DFP97_103409</name>
</gene>